<gene>
    <name evidence="3" type="ORF">HHI36_007604</name>
</gene>
<sequence length="264" mass="31658">MKYMNKNQCIERDALKNVLREVDILTRLEHPFLVNIWFSFQDSYSYIPSDLEEERLGLKYSSEEKAKRKRSENSLKEKPKKKKEDSKTPKKGGNKTVEMVDADMREMMRSMLEEIKEIRKENRENREEKMEKLKREKRKSYLMVPGINFEKKNDVEVRDEIEGMLKGYLNLREVVKAAYRINNNLCVIEMHSFESKLEIMKNKGKVRFLKENKIFINSDLTQKERKIEFDINEIAKNETEKGKRVGIGYQKLFINGVKWIWDKR</sequence>
<evidence type="ECO:0000313" key="3">
    <source>
        <dbReference type="EMBL" id="KAL3268493.1"/>
    </source>
</evidence>
<accession>A0ABD2MQ77</accession>
<keyword evidence="1" id="KW-0175">Coiled coil</keyword>
<feature type="coiled-coil region" evidence="1">
    <location>
        <begin position="108"/>
        <end position="139"/>
    </location>
</feature>
<dbReference type="InterPro" id="IPR011009">
    <property type="entry name" value="Kinase-like_dom_sf"/>
</dbReference>
<dbReference type="Gene3D" id="3.30.200.20">
    <property type="entry name" value="Phosphorylase Kinase, domain 1"/>
    <property type="match status" value="1"/>
</dbReference>
<dbReference type="EMBL" id="JABFTP020000021">
    <property type="protein sequence ID" value="KAL3268493.1"/>
    <property type="molecule type" value="Genomic_DNA"/>
</dbReference>
<comment type="caution">
    <text evidence="3">The sequence shown here is derived from an EMBL/GenBank/DDBJ whole genome shotgun (WGS) entry which is preliminary data.</text>
</comment>
<reference evidence="3 4" key="1">
    <citation type="journal article" date="2021" name="BMC Biol.">
        <title>Horizontally acquired antibacterial genes associated with adaptive radiation of ladybird beetles.</title>
        <authorList>
            <person name="Li H.S."/>
            <person name="Tang X.F."/>
            <person name="Huang Y.H."/>
            <person name="Xu Z.Y."/>
            <person name="Chen M.L."/>
            <person name="Du X.Y."/>
            <person name="Qiu B.Y."/>
            <person name="Chen P.T."/>
            <person name="Zhang W."/>
            <person name="Slipinski A."/>
            <person name="Escalona H.E."/>
            <person name="Waterhouse R.M."/>
            <person name="Zwick A."/>
            <person name="Pang H."/>
        </authorList>
    </citation>
    <scope>NUCLEOTIDE SEQUENCE [LARGE SCALE GENOMIC DNA]</scope>
    <source>
        <strain evidence="3">SYSU2018</strain>
    </source>
</reference>
<protein>
    <submittedName>
        <fullName evidence="3">Uncharacterized protein</fullName>
    </submittedName>
</protein>
<proteinExistence type="predicted"/>
<evidence type="ECO:0000256" key="1">
    <source>
        <dbReference type="SAM" id="Coils"/>
    </source>
</evidence>
<feature type="region of interest" description="Disordered" evidence="2">
    <location>
        <begin position="62"/>
        <end position="98"/>
    </location>
</feature>
<organism evidence="3 4">
    <name type="scientific">Cryptolaemus montrouzieri</name>
    <dbReference type="NCBI Taxonomy" id="559131"/>
    <lineage>
        <taxon>Eukaryota</taxon>
        <taxon>Metazoa</taxon>
        <taxon>Ecdysozoa</taxon>
        <taxon>Arthropoda</taxon>
        <taxon>Hexapoda</taxon>
        <taxon>Insecta</taxon>
        <taxon>Pterygota</taxon>
        <taxon>Neoptera</taxon>
        <taxon>Endopterygota</taxon>
        <taxon>Coleoptera</taxon>
        <taxon>Polyphaga</taxon>
        <taxon>Cucujiformia</taxon>
        <taxon>Coccinelloidea</taxon>
        <taxon>Coccinellidae</taxon>
        <taxon>Scymninae</taxon>
        <taxon>Scymnini</taxon>
        <taxon>Cryptolaemus</taxon>
    </lineage>
</organism>
<dbReference type="Proteomes" id="UP001516400">
    <property type="component" value="Unassembled WGS sequence"/>
</dbReference>
<keyword evidence="4" id="KW-1185">Reference proteome</keyword>
<dbReference type="AlphaFoldDB" id="A0ABD2MQ77"/>
<evidence type="ECO:0000256" key="2">
    <source>
        <dbReference type="SAM" id="MobiDB-lite"/>
    </source>
</evidence>
<feature type="compositionally biased region" description="Basic and acidic residues" evidence="2">
    <location>
        <begin position="62"/>
        <end position="88"/>
    </location>
</feature>
<evidence type="ECO:0000313" key="4">
    <source>
        <dbReference type="Proteomes" id="UP001516400"/>
    </source>
</evidence>
<dbReference type="SUPFAM" id="SSF56112">
    <property type="entry name" value="Protein kinase-like (PK-like)"/>
    <property type="match status" value="1"/>
</dbReference>
<name>A0ABD2MQ77_9CUCU</name>